<dbReference type="Proteomes" id="UP000245383">
    <property type="component" value="Unassembled WGS sequence"/>
</dbReference>
<evidence type="ECO:0000313" key="3">
    <source>
        <dbReference type="Proteomes" id="UP000245383"/>
    </source>
</evidence>
<evidence type="ECO:0008006" key="4">
    <source>
        <dbReference type="Google" id="ProtNLM"/>
    </source>
</evidence>
<organism evidence="2 3">
    <name type="scientific">Smittium simulii</name>
    <dbReference type="NCBI Taxonomy" id="133385"/>
    <lineage>
        <taxon>Eukaryota</taxon>
        <taxon>Fungi</taxon>
        <taxon>Fungi incertae sedis</taxon>
        <taxon>Zoopagomycota</taxon>
        <taxon>Kickxellomycotina</taxon>
        <taxon>Harpellomycetes</taxon>
        <taxon>Harpellales</taxon>
        <taxon>Legeriomycetaceae</taxon>
        <taxon>Smittium</taxon>
    </lineage>
</organism>
<evidence type="ECO:0000313" key="2">
    <source>
        <dbReference type="EMBL" id="PVU87435.1"/>
    </source>
</evidence>
<protein>
    <recommendedName>
        <fullName evidence="4">Ndc10 domain-containing protein</fullName>
    </recommendedName>
</protein>
<proteinExistence type="predicted"/>
<dbReference type="EMBL" id="MBFR01000493">
    <property type="protein sequence ID" value="PVU87435.1"/>
    <property type="molecule type" value="Genomic_DNA"/>
</dbReference>
<feature type="compositionally biased region" description="Basic residues" evidence="1">
    <location>
        <begin position="249"/>
        <end position="260"/>
    </location>
</feature>
<accession>A0A2T9Y526</accession>
<keyword evidence="3" id="KW-1185">Reference proteome</keyword>
<reference evidence="2 3" key="1">
    <citation type="journal article" date="2018" name="MBio">
        <title>Comparative Genomics Reveals the Core Gene Toolbox for the Fungus-Insect Symbiosis.</title>
        <authorList>
            <person name="Wang Y."/>
            <person name="Stata M."/>
            <person name="Wang W."/>
            <person name="Stajich J.E."/>
            <person name="White M.M."/>
            <person name="Moncalvo J.M."/>
        </authorList>
    </citation>
    <scope>NUCLEOTIDE SEQUENCE [LARGE SCALE GENOMIC DNA]</scope>
    <source>
        <strain evidence="2 3">SWE-8-4</strain>
    </source>
</reference>
<feature type="compositionally biased region" description="Polar residues" evidence="1">
    <location>
        <begin position="230"/>
        <end position="240"/>
    </location>
</feature>
<dbReference type="AlphaFoldDB" id="A0A2T9Y526"/>
<dbReference type="STRING" id="133385.A0A2T9Y526"/>
<gene>
    <name evidence="2" type="ORF">BB561_006330</name>
</gene>
<comment type="caution">
    <text evidence="2">The sequence shown here is derived from an EMBL/GenBank/DDBJ whole genome shotgun (WGS) entry which is preliminary data.</text>
</comment>
<sequence>MDQTLLDTIAALTKKVDNLLYVSTRSLAKDLQTYPRLIEALPSIDTDFFWSPLSDEEKRDIVQTCPQTMGMMYMQPPINDAAAAPIKKLDNAYYNVQSFITQATRPVDYYVNQLLQDKPEAPANDPRFLFASTMRLLLSEACTLLTQARLDNLHSGLNLPGRPPQLNSSYDNPLMEPTALSELFAAKKTVKSSNRKLFCGRQQQAALQATPQTVTTSATAPTTNQALITDGSSQQFSNSTGEFRSGRGGSRKRERRRGCRHNTVGSTSRDQNGRIPGRPPDNRINKRGVFNVNIFCVKKALPTRIQNQRVKVTTSTNAIYSALRYDNKNQVYDTTSTCKQGPGSPKNSNYNNNSRLGYNQGHCVICRESSSYDGGNTSGAPKTLQTYGAENQFLERQSYMNIDCHNYGTSYRKPDLVEGSTISMEWKQFSSRESRVESIYRSQQHWLGGCCWIPDILGYLARAPDEFAYQCKKIANDIICSPTLISCWTFGISLFRQYHNTSVCSQVWRNNVPQIAGNFRTNMEPLLEYRDMPSSYLRPVSNEPGRCAIKNDCTDRMINFANNLQKNCNPRNTTAGIPTKSRGNRRTHAALAAMEKCVLLPTVEPDTTGNPESLQKAAETNINNPTMAISNMLSRTDEVSNQSTDIFASCSGGTRPQKRQVPTGEEQILTFNGLAHQRRALLGQGLEDQAIDIILFNPRSDKRMRHYDPTQQRFLAWRISQGITIPINAADIVTFLAKSYVEDKLALSKIKAYKSALMHLCIVTPKEKRGGQPIMKPCEIQFHANPVLCPVEAYKSYRLHVKDVECGIKHENYPDTTLTMLIRHARDFSKFLIVDSISRHVHRLSGLIVRPQNSPRPKTRVIEPTLAAAAGVPSSDIVAHTFWSNYYMFDNYYRLSCSTNSKLLSMFCL</sequence>
<name>A0A2T9Y526_9FUNG</name>
<feature type="region of interest" description="Disordered" evidence="1">
    <location>
        <begin position="230"/>
        <end position="284"/>
    </location>
</feature>
<evidence type="ECO:0000256" key="1">
    <source>
        <dbReference type="SAM" id="MobiDB-lite"/>
    </source>
</evidence>
<dbReference type="OrthoDB" id="5588333at2759"/>